<comment type="caution">
    <text evidence="2">The sequence shown here is derived from an EMBL/GenBank/DDBJ whole genome shotgun (WGS) entry which is preliminary data.</text>
</comment>
<proteinExistence type="predicted"/>
<dbReference type="Pfam" id="PF13649">
    <property type="entry name" value="Methyltransf_25"/>
    <property type="match status" value="1"/>
</dbReference>
<evidence type="ECO:0000259" key="1">
    <source>
        <dbReference type="Pfam" id="PF13649"/>
    </source>
</evidence>
<dbReference type="InterPro" id="IPR041698">
    <property type="entry name" value="Methyltransf_25"/>
</dbReference>
<gene>
    <name evidence="2" type="ORF">BI308_19120</name>
</gene>
<evidence type="ECO:0000313" key="2">
    <source>
        <dbReference type="EMBL" id="OJJ22764.1"/>
    </source>
</evidence>
<dbReference type="InterPro" id="IPR029063">
    <property type="entry name" value="SAM-dependent_MTases_sf"/>
</dbReference>
<keyword evidence="3" id="KW-1185">Reference proteome</keyword>
<reference evidence="2" key="1">
    <citation type="submission" date="2016-10" db="EMBL/GenBank/DDBJ databases">
        <title>CRISPR-Cas defence system in Roseofilum reptotaenium: evidence of a bacteriophage-cyanobacterium arms race in the coral black band disease.</title>
        <authorList>
            <person name="Buerger P."/>
            <person name="Wood-Charlson E.M."/>
            <person name="Weynberg K.D."/>
            <person name="Willis B."/>
            <person name="Van Oppen M.J."/>
        </authorList>
    </citation>
    <scope>NUCLEOTIDE SEQUENCE [LARGE SCALE GENOMIC DNA]</scope>
    <source>
        <strain evidence="2">AO1-A</strain>
    </source>
</reference>
<dbReference type="AlphaFoldDB" id="A0A1L9QMU9"/>
<dbReference type="CDD" id="cd02440">
    <property type="entry name" value="AdoMet_MTases"/>
    <property type="match status" value="1"/>
</dbReference>
<protein>
    <recommendedName>
        <fullName evidence="1">Methyltransferase domain-containing protein</fullName>
    </recommendedName>
</protein>
<name>A0A1L9QMU9_9CYAN</name>
<dbReference type="Proteomes" id="UP000183940">
    <property type="component" value="Unassembled WGS sequence"/>
</dbReference>
<dbReference type="EMBL" id="MLAW01000040">
    <property type="protein sequence ID" value="OJJ22764.1"/>
    <property type="molecule type" value="Genomic_DNA"/>
</dbReference>
<dbReference type="Gene3D" id="3.40.50.150">
    <property type="entry name" value="Vaccinia Virus protein VP39"/>
    <property type="match status" value="1"/>
</dbReference>
<accession>A0A1L9QMU9</accession>
<feature type="domain" description="Methyltransferase" evidence="1">
    <location>
        <begin position="41"/>
        <end position="120"/>
    </location>
</feature>
<evidence type="ECO:0000313" key="3">
    <source>
        <dbReference type="Proteomes" id="UP000183940"/>
    </source>
</evidence>
<dbReference type="SUPFAM" id="SSF53335">
    <property type="entry name" value="S-adenosyl-L-methionine-dependent methyltransferases"/>
    <property type="match status" value="1"/>
</dbReference>
<sequence>MTVTDLYQGMSDFYNAFVQRNRDYQAIATDLIDLFGDGQTILDVGIGTGLLVEQILHLRPNLRIVGVDTSASLLEQAEECLGSQVELYCEDISNLSVDKLFDIAYSRGGAWALVNDGDHVLLASHILDLATLERSFERVAAHLCDGGRLIIISSNSNHTKQEQLDDNIVFERKITQKRVDDEQYLILDYHCYHQKELVGQQQVKMRLVDLESVEKMLEAVGLISISNHESEYHVYEKRSC</sequence>
<organism evidence="2 3">
    <name type="scientific">Roseofilum reptotaenium AO1-A</name>
    <dbReference type="NCBI Taxonomy" id="1925591"/>
    <lineage>
        <taxon>Bacteria</taxon>
        <taxon>Bacillati</taxon>
        <taxon>Cyanobacteriota</taxon>
        <taxon>Cyanophyceae</taxon>
        <taxon>Desertifilales</taxon>
        <taxon>Desertifilaceae</taxon>
        <taxon>Roseofilum</taxon>
    </lineage>
</organism>
<dbReference type="STRING" id="1925591.BI308_19120"/>